<evidence type="ECO:0000313" key="1">
    <source>
        <dbReference type="EMBL" id="QDT75999.1"/>
    </source>
</evidence>
<dbReference type="RefSeq" id="WP_145435756.1">
    <property type="nucleotide sequence ID" value="NZ_CP036339.1"/>
</dbReference>
<protein>
    <submittedName>
        <fullName evidence="1">Uncharacterized protein</fullName>
    </submittedName>
</protein>
<dbReference type="OrthoDB" id="5957522at2"/>
<reference evidence="1 2" key="1">
    <citation type="submission" date="2019-02" db="EMBL/GenBank/DDBJ databases">
        <title>Deep-cultivation of Planctomycetes and their phenomic and genomic characterization uncovers novel biology.</title>
        <authorList>
            <person name="Wiegand S."/>
            <person name="Jogler M."/>
            <person name="Boedeker C."/>
            <person name="Pinto D."/>
            <person name="Vollmers J."/>
            <person name="Rivas-Marin E."/>
            <person name="Kohn T."/>
            <person name="Peeters S.H."/>
            <person name="Heuer A."/>
            <person name="Rast P."/>
            <person name="Oberbeckmann S."/>
            <person name="Bunk B."/>
            <person name="Jeske O."/>
            <person name="Meyerdierks A."/>
            <person name="Storesund J.E."/>
            <person name="Kallscheuer N."/>
            <person name="Luecker S."/>
            <person name="Lage O.M."/>
            <person name="Pohl T."/>
            <person name="Merkel B.J."/>
            <person name="Hornburger P."/>
            <person name="Mueller R.-W."/>
            <person name="Bruemmer F."/>
            <person name="Labrenz M."/>
            <person name="Spormann A.M."/>
            <person name="Op den Camp H."/>
            <person name="Overmann J."/>
            <person name="Amann R."/>
            <person name="Jetten M.S.M."/>
            <person name="Mascher T."/>
            <person name="Medema M.H."/>
            <person name="Devos D.P."/>
            <person name="Kaster A.-K."/>
            <person name="Ovreas L."/>
            <person name="Rohde M."/>
            <person name="Galperin M.Y."/>
            <person name="Jogler C."/>
        </authorList>
    </citation>
    <scope>NUCLEOTIDE SEQUENCE [LARGE SCALE GENOMIC DNA]</scope>
    <source>
        <strain evidence="1 2">I41</strain>
    </source>
</reference>
<dbReference type="Proteomes" id="UP000317909">
    <property type="component" value="Chromosome"/>
</dbReference>
<proteinExistence type="predicted"/>
<gene>
    <name evidence="1" type="ORF">I41_52440</name>
</gene>
<evidence type="ECO:0000313" key="2">
    <source>
        <dbReference type="Proteomes" id="UP000317909"/>
    </source>
</evidence>
<name>A0A517U5U0_9BACT</name>
<dbReference type="EMBL" id="CP036339">
    <property type="protein sequence ID" value="QDT75999.1"/>
    <property type="molecule type" value="Genomic_DNA"/>
</dbReference>
<sequence>MRVIVENSNDRFIGLSLVFSPEDVDRVIADLNALKAKPDQHFHLCTNGNDGPFVDIEISVNSAGSTNAWKSGFAIEPKPT</sequence>
<keyword evidence="2" id="KW-1185">Reference proteome</keyword>
<organism evidence="1 2">
    <name type="scientific">Lacipirellula limnantheis</name>
    <dbReference type="NCBI Taxonomy" id="2528024"/>
    <lineage>
        <taxon>Bacteria</taxon>
        <taxon>Pseudomonadati</taxon>
        <taxon>Planctomycetota</taxon>
        <taxon>Planctomycetia</taxon>
        <taxon>Pirellulales</taxon>
        <taxon>Lacipirellulaceae</taxon>
        <taxon>Lacipirellula</taxon>
    </lineage>
</organism>
<dbReference type="KEGG" id="llh:I41_52440"/>
<accession>A0A517U5U0</accession>
<dbReference type="AlphaFoldDB" id="A0A517U5U0"/>